<reference evidence="1 3" key="1">
    <citation type="submission" date="2018-07" db="EMBL/GenBank/DDBJ databases">
        <title>Brachybacterium saurashtrense DSM 23186 genome sequence.</title>
        <authorList>
            <person name="Guo L."/>
        </authorList>
    </citation>
    <scope>NUCLEOTIDE SEQUENCE [LARGE SCALE GENOMIC DNA]</scope>
    <source>
        <strain evidence="1 3">DSM 23186</strain>
    </source>
</reference>
<gene>
    <name evidence="1" type="ORF">DWV08_15405</name>
    <name evidence="2" type="ORF">DXU92_10025</name>
</gene>
<dbReference type="PANTHER" id="PTHR12526">
    <property type="entry name" value="GLYCOSYLTRANSFERASE"/>
    <property type="match status" value="1"/>
</dbReference>
<protein>
    <submittedName>
        <fullName evidence="2">Glycosyltransferase</fullName>
    </submittedName>
</protein>
<reference evidence="2 4" key="2">
    <citation type="submission" date="2018-08" db="EMBL/GenBank/DDBJ databases">
        <title>Brachybacterium saurashtrense DSM 23186.</title>
        <authorList>
            <person name="Li Y."/>
        </authorList>
    </citation>
    <scope>NUCLEOTIDE SEQUENCE [LARGE SCALE GENOMIC DNA]</scope>
    <source>
        <strain evidence="2 4">DSM 23186</strain>
    </source>
</reference>
<evidence type="ECO:0000313" key="3">
    <source>
        <dbReference type="Proteomes" id="UP000254236"/>
    </source>
</evidence>
<dbReference type="KEGG" id="bsau:DWV08_15405"/>
<evidence type="ECO:0000313" key="1">
    <source>
        <dbReference type="EMBL" id="AXK46863.1"/>
    </source>
</evidence>
<dbReference type="Proteomes" id="UP000254236">
    <property type="component" value="Chromosome"/>
</dbReference>
<evidence type="ECO:0000313" key="4">
    <source>
        <dbReference type="Proteomes" id="UP000282185"/>
    </source>
</evidence>
<dbReference type="OrthoDB" id="506201at2"/>
<dbReference type="AlphaFoldDB" id="A0A345YSG1"/>
<accession>A0A345YSG1</accession>
<dbReference type="EMBL" id="CP031356">
    <property type="protein sequence ID" value="AXK46863.1"/>
    <property type="molecule type" value="Genomic_DNA"/>
</dbReference>
<dbReference type="CDD" id="cd03801">
    <property type="entry name" value="GT4_PimA-like"/>
    <property type="match status" value="1"/>
</dbReference>
<keyword evidence="3" id="KW-1185">Reference proteome</keyword>
<dbReference type="Proteomes" id="UP000282185">
    <property type="component" value="Unassembled WGS sequence"/>
</dbReference>
<dbReference type="Gene3D" id="3.40.50.2000">
    <property type="entry name" value="Glycogen Phosphorylase B"/>
    <property type="match status" value="1"/>
</dbReference>
<evidence type="ECO:0000313" key="2">
    <source>
        <dbReference type="EMBL" id="RRR22578.1"/>
    </source>
</evidence>
<name>A0A345YSG1_9MICO</name>
<dbReference type="Pfam" id="PF13692">
    <property type="entry name" value="Glyco_trans_1_4"/>
    <property type="match status" value="1"/>
</dbReference>
<dbReference type="SUPFAM" id="SSF53756">
    <property type="entry name" value="UDP-Glycosyltransferase/glycogen phosphorylase"/>
    <property type="match status" value="1"/>
</dbReference>
<proteinExistence type="predicted"/>
<dbReference type="EMBL" id="QSWH01000004">
    <property type="protein sequence ID" value="RRR22578.1"/>
    <property type="molecule type" value="Genomic_DNA"/>
</dbReference>
<organism evidence="2 4">
    <name type="scientific">Brachybacterium saurashtrense</name>
    <dbReference type="NCBI Taxonomy" id="556288"/>
    <lineage>
        <taxon>Bacteria</taxon>
        <taxon>Bacillati</taxon>
        <taxon>Actinomycetota</taxon>
        <taxon>Actinomycetes</taxon>
        <taxon>Micrococcales</taxon>
        <taxon>Dermabacteraceae</taxon>
        <taxon>Brachybacterium</taxon>
    </lineage>
</organism>
<sequence>MGRDPRRARDPVRDAEEVLMPRDRLVVVQLDAVQLDTSRVVLSTKSLHALELYAAHWPGETVVAVEVKPRDPSPLLTSVRIADLGFTIVDRARMGVAQLRRDAAVTLAMHDVYDTGRSDLAPDRLVLYGEIPLAERIRMAQIGSGRIGRLRAAAGWRRRRGALREMVARTGGFQANGYPALEDYGTLSPSAMVYFDTRASAQIVLDAAHEAPARPSGRPFTVGFSGRHTAAKGPEHVLAAVLALLEEGLDLRLVLYGSGELTPVLQERASAWPEHIDFRGDLDFATDWVHDVPRTVDLMVLPHVQGDPSGTYLESAAVGVPVLGFDNVALQSLVDRHGIGWTVPLGDTSALAARIRELSTDPAARSDASQRGRDLMREHHFEAEFARRVRHLRDVAAL</sequence>